<dbReference type="GO" id="GO:0006230">
    <property type="term" value="P:TMP biosynthetic process"/>
    <property type="evidence" value="ECO:0007669"/>
    <property type="project" value="InterPro"/>
</dbReference>
<keyword evidence="6" id="KW-0067">ATP-binding</keyword>
<dbReference type="GO" id="GO:0005524">
    <property type="term" value="F:ATP binding"/>
    <property type="evidence" value="ECO:0007669"/>
    <property type="project" value="UniProtKB-KW"/>
</dbReference>
<dbReference type="EMBL" id="AB024414">
    <property type="protein sequence ID" value="BAA82918.1"/>
    <property type="molecule type" value="Genomic_DNA"/>
</dbReference>
<dbReference type="HAMAP" id="MF_04029">
    <property type="entry name" value="HSV_KITH"/>
    <property type="match status" value="1"/>
</dbReference>
<proteinExistence type="inferred from homology"/>
<keyword evidence="1" id="KW-0244">Early protein</keyword>
<evidence type="ECO:0000313" key="7">
    <source>
        <dbReference type="EMBL" id="BAA82918.1"/>
    </source>
</evidence>
<evidence type="ECO:0000256" key="3">
    <source>
        <dbReference type="ARBA" id="ARBA00022679"/>
    </source>
</evidence>
<keyword evidence="2" id="KW-0237">DNA synthesis</keyword>
<protein>
    <submittedName>
        <fullName evidence="7">UL23 product homolog</fullName>
    </submittedName>
</protein>
<dbReference type="Pfam" id="PF00693">
    <property type="entry name" value="Herpes_TK"/>
    <property type="match status" value="1"/>
</dbReference>
<evidence type="ECO:0000256" key="1">
    <source>
        <dbReference type="ARBA" id="ARBA00022518"/>
    </source>
</evidence>
<keyword evidence="4" id="KW-0547">Nucleotide-binding</keyword>
<dbReference type="InterPro" id="IPR027417">
    <property type="entry name" value="P-loop_NTPase"/>
</dbReference>
<evidence type="ECO:0000256" key="2">
    <source>
        <dbReference type="ARBA" id="ARBA00022634"/>
    </source>
</evidence>
<dbReference type="SUPFAM" id="SSF52540">
    <property type="entry name" value="P-loop containing nucleoside triphosphate hydrolases"/>
    <property type="match status" value="1"/>
</dbReference>
<evidence type="ECO:0000313" key="8">
    <source>
        <dbReference type="Proteomes" id="UP000133659"/>
    </source>
</evidence>
<reference evidence="7 8" key="1">
    <citation type="submission" date="1999-02" db="EMBL/GenBank/DDBJ databases">
        <title>The complete DNA sequence and transcription map of the unique long genome region of Marek's disease virus type 2.</title>
        <authorList>
            <person name="Jang H."/>
            <person name="Cai J."/>
            <person name="Izumiya Y."/>
            <person name="Murakami Y."/>
            <person name="Mochizuki M."/>
            <person name="Song C."/>
            <person name="Lee Y."/>
            <person name="Kai C."/>
            <person name="Takahashi E."/>
            <person name="Mikami T."/>
        </authorList>
    </citation>
    <scope>NUCLEOTIDE SEQUENCE [LARGE SCALE GENOMIC DNA]</scope>
    <source>
        <strain evidence="7">HPRS24</strain>
    </source>
</reference>
<sequence length="352" mass="39792">MSDVRPWSVMPSQMTSAQLIRVYLDGPLAIGKTSMLNEVPSHSATGVPVLKVFEPLKYWRRYFTDLVAAVNDASERRRRGELSLFQSSMIVMALQAKFADPFIVLHERISSKCHQLAGTRGNPSLILIVDRHPVSATVCFPIARHLIGDCSLEMLISAITRLPHEPPGCNLVIAHLPDETEHLKRLSARNRAGETTDVRMLRALNAAYSALADTVAYANCICPYSKDEWETEWMQLPWFDASMASTFIDGPRSGYHGSRVSLQHTLLPIFKRKELCSEDGSLLTVYGWILWGMLMKLRNINVERLDVSDMSVQKCAEYLMDSMAERLITHMSWNDVFEIEADVQAFNKEMDI</sequence>
<evidence type="ECO:0000256" key="5">
    <source>
        <dbReference type="ARBA" id="ARBA00022777"/>
    </source>
</evidence>
<gene>
    <name evidence="7" type="primary">ORF 30</name>
</gene>
<keyword evidence="5" id="KW-0418">Kinase</keyword>
<dbReference type="GO" id="GO:0004797">
    <property type="term" value="F:thymidine kinase activity"/>
    <property type="evidence" value="ECO:0007669"/>
    <property type="project" value="InterPro"/>
</dbReference>
<dbReference type="Proteomes" id="UP000133659">
    <property type="component" value="Genome"/>
</dbReference>
<dbReference type="InterPro" id="IPR001889">
    <property type="entry name" value="Herpes_TK"/>
</dbReference>
<organism evidence="7 8">
    <name type="scientific">Marek's disease virus serotype 2 MDV2</name>
    <dbReference type="NCBI Taxonomy" id="36353"/>
    <lineage>
        <taxon>Viruses</taxon>
        <taxon>Duplodnaviria</taxon>
        <taxon>Heunggongvirae</taxon>
        <taxon>Peploviricota</taxon>
        <taxon>Herviviricetes</taxon>
        <taxon>Herpesvirales</taxon>
        <taxon>Orthoherpesviridae</taxon>
        <taxon>Alphaherpesvirinae</taxon>
        <taxon>Mardivirus</taxon>
        <taxon>Mardivirus gallidalpha3</taxon>
        <taxon>Gallid alphaherpesvirus 3</taxon>
    </lineage>
</organism>
<evidence type="ECO:0000256" key="4">
    <source>
        <dbReference type="ARBA" id="ARBA00022741"/>
    </source>
</evidence>
<accession>A0A1P7U0R0</accession>
<keyword evidence="3" id="KW-0808">Transferase</keyword>
<evidence type="ECO:0000256" key="6">
    <source>
        <dbReference type="ARBA" id="ARBA00022840"/>
    </source>
</evidence>
<dbReference type="Gene3D" id="3.40.50.300">
    <property type="entry name" value="P-loop containing nucleotide triphosphate hydrolases"/>
    <property type="match status" value="1"/>
</dbReference>
<dbReference type="GO" id="GO:0071897">
    <property type="term" value="P:DNA biosynthetic process"/>
    <property type="evidence" value="ECO:0007669"/>
    <property type="project" value="UniProtKB-KW"/>
</dbReference>
<name>A0A1P7U0R0_9ALPH</name>